<dbReference type="AlphaFoldDB" id="A0A975RT78"/>
<sequence>MTRHLICLIDGTWVSADTSVLNQTYSNIYKLGMLLSNYSKLGAVLEDNIIFYSRGLGAQGKKILRYTAGGFAAGLDEEIADVYVNLASNYQAGDKIYLFGFSRGAVIARAVAGIIGTVGLLKDRYINCYKDVWETYRSGDVPTDELAEKCYNDAGGIEFLGVFDTVYGGNDSKEKRLRRLGFHNDRLPGNIQHAVHIVSLDDRRTFFRPILWTTGSGKNGEQIWVPGVHSNIGGTYLHEFLGDVSLLAMVDRIRSKTRLAFYEEKLKALHSDVIESLDEMKVVISDEMESWLWKIARRASRVCDGRHLNQFLHPVVDVMQQQPVHYKGRRLEKYRLHPSFEQITRYSDFQFYPVPQS</sequence>
<dbReference type="EMBL" id="CP076135">
    <property type="protein sequence ID" value="QWG18703.1"/>
    <property type="molecule type" value="Genomic_DNA"/>
</dbReference>
<feature type="domain" description="T6SS Phospholipase effector Tle1-like catalytic" evidence="1">
    <location>
        <begin position="3"/>
        <end position="251"/>
    </location>
</feature>
<reference evidence="2" key="1">
    <citation type="submission" date="2021-06" db="EMBL/GenBank/DDBJ databases">
        <title>Bradyrhizobium sp. S2-11-2 Genome sequencing.</title>
        <authorList>
            <person name="Jin L."/>
        </authorList>
    </citation>
    <scope>NUCLEOTIDE SEQUENCE</scope>
    <source>
        <strain evidence="2">S2-11-2</strain>
    </source>
</reference>
<gene>
    <name evidence="2" type="ORF">KMZ68_02045</name>
</gene>
<proteinExistence type="predicted"/>
<accession>A0A975RT78</accession>
<evidence type="ECO:0000313" key="3">
    <source>
        <dbReference type="Proteomes" id="UP000680805"/>
    </source>
</evidence>
<dbReference type="PANTHER" id="PTHR33840">
    <property type="match status" value="1"/>
</dbReference>
<dbReference type="Proteomes" id="UP000680805">
    <property type="component" value="Chromosome"/>
</dbReference>
<dbReference type="InterPro" id="IPR018712">
    <property type="entry name" value="Tle1-like_cat"/>
</dbReference>
<evidence type="ECO:0000259" key="1">
    <source>
        <dbReference type="Pfam" id="PF09994"/>
    </source>
</evidence>
<protein>
    <submittedName>
        <fullName evidence="2">DUF2235 domain-containing protein</fullName>
    </submittedName>
</protein>
<name>A0A975RT78_9BRAD</name>
<organism evidence="2 3">
    <name type="scientific">Bradyrhizobium sediminis</name>
    <dbReference type="NCBI Taxonomy" id="2840469"/>
    <lineage>
        <taxon>Bacteria</taxon>
        <taxon>Pseudomonadati</taxon>
        <taxon>Pseudomonadota</taxon>
        <taxon>Alphaproteobacteria</taxon>
        <taxon>Hyphomicrobiales</taxon>
        <taxon>Nitrobacteraceae</taxon>
        <taxon>Bradyrhizobium</taxon>
    </lineage>
</organism>
<dbReference type="Pfam" id="PF09994">
    <property type="entry name" value="T6SS_Tle1-like_cat"/>
    <property type="match status" value="1"/>
</dbReference>
<evidence type="ECO:0000313" key="2">
    <source>
        <dbReference type="EMBL" id="QWG18703.1"/>
    </source>
</evidence>
<dbReference type="PANTHER" id="PTHR33840:SF1">
    <property type="entry name" value="TLE1 PHOSPHOLIPASE DOMAIN-CONTAINING PROTEIN"/>
    <property type="match status" value="1"/>
</dbReference>
<dbReference type="KEGG" id="bsei:KMZ68_02045"/>
<dbReference type="RefSeq" id="WP_215614261.1">
    <property type="nucleotide sequence ID" value="NZ_CP076135.1"/>
</dbReference>